<evidence type="ECO:0000313" key="3">
    <source>
        <dbReference type="Proteomes" id="UP000503018"/>
    </source>
</evidence>
<feature type="transmembrane region" description="Helical" evidence="1">
    <location>
        <begin position="20"/>
        <end position="41"/>
    </location>
</feature>
<proteinExistence type="predicted"/>
<dbReference type="Pfam" id="PF03929">
    <property type="entry name" value="PepSY_TM"/>
    <property type="match status" value="1"/>
</dbReference>
<gene>
    <name evidence="2" type="ORF">GV829_08855</name>
</gene>
<dbReference type="PANTHER" id="PTHR34219:SF1">
    <property type="entry name" value="PEPSY DOMAIN-CONTAINING PROTEIN"/>
    <property type="match status" value="1"/>
</dbReference>
<dbReference type="PANTHER" id="PTHR34219">
    <property type="entry name" value="IRON-REGULATED INNER MEMBRANE PROTEIN-RELATED"/>
    <property type="match status" value="1"/>
</dbReference>
<keyword evidence="1" id="KW-0472">Membrane</keyword>
<feature type="transmembrane region" description="Helical" evidence="1">
    <location>
        <begin position="383"/>
        <end position="403"/>
    </location>
</feature>
<feature type="transmembrane region" description="Helical" evidence="1">
    <location>
        <begin position="427"/>
        <end position="451"/>
    </location>
</feature>
<sequence length="474" mass="52270">MNDQTSRAWLYRTIWRWHFYAGLFVVPMVLILSLTGAAYLFKPQVERWEERAWRDLPTENAASPDAQVKAALAAFPGSRLHSYRLPQSESDAVLIHVTLASEGSARPEMRDVFVSPQGKVVGVLDPERRIMQVAHDIHGQLLLGKRGSWIVELAASWAIVMILTGLYLWWPRGRGLAGVVWPRLSGGKKVVWRDLHSVTGFWVSGLAMVLLLTGLPWADVWGSAFKAVRTEMGWVKGQQDWTIGGQPAGDTEHADHAHGAMAVSNPAMPTMSHVMPDGSVMTMAMTPVSLSQIVAEAKSQRLPFPVIVTPPGGPQRFGRKATTDWSVQSDTQNRPLRVTLTYDPMTGNQTSRETFADKHVIDQVVGYGVAWHEGQLFGWFNQLIGVVTALMLVTLSITGFVMWRRRKPDGQLGAPPASASPTKLKGIAALILVLAAFLPLLAASLLAMWLIELLIIRRFASLAKWLGISVGNQR</sequence>
<dbReference type="EMBL" id="CP053015">
    <property type="protein sequence ID" value="QJQ32546.1"/>
    <property type="molecule type" value="Genomic_DNA"/>
</dbReference>
<dbReference type="RefSeq" id="WP_169945911.1">
    <property type="nucleotide sequence ID" value="NZ_CP053015.1"/>
</dbReference>
<dbReference type="AlphaFoldDB" id="A0A6M4AV27"/>
<keyword evidence="3" id="KW-1185">Reference proteome</keyword>
<organism evidence="2 3">
    <name type="scientific">Sphingomonas lacunae</name>
    <dbReference type="NCBI Taxonomy" id="2698828"/>
    <lineage>
        <taxon>Bacteria</taxon>
        <taxon>Pseudomonadati</taxon>
        <taxon>Pseudomonadota</taxon>
        <taxon>Alphaproteobacteria</taxon>
        <taxon>Sphingomonadales</taxon>
        <taxon>Sphingomonadaceae</taxon>
        <taxon>Sphingomonas</taxon>
    </lineage>
</organism>
<reference evidence="2 3" key="1">
    <citation type="submission" date="2020-01" db="EMBL/GenBank/DDBJ databases">
        <title>Sphingomonas sp. strain CSW-10.</title>
        <authorList>
            <person name="Chen W.-M."/>
        </authorList>
    </citation>
    <scope>NUCLEOTIDE SEQUENCE [LARGE SCALE GENOMIC DNA]</scope>
    <source>
        <strain evidence="2 3">CSW-10</strain>
    </source>
</reference>
<feature type="transmembrane region" description="Helical" evidence="1">
    <location>
        <begin position="149"/>
        <end position="170"/>
    </location>
</feature>
<dbReference type="InterPro" id="IPR005625">
    <property type="entry name" value="PepSY-ass_TM"/>
</dbReference>
<name>A0A6M4AV27_9SPHN</name>
<protein>
    <submittedName>
        <fullName evidence="2">PepSY domain-containing protein</fullName>
    </submittedName>
</protein>
<accession>A0A6M4AV27</accession>
<dbReference type="KEGG" id="slan:GV829_08855"/>
<evidence type="ECO:0000256" key="1">
    <source>
        <dbReference type="SAM" id="Phobius"/>
    </source>
</evidence>
<feature type="transmembrane region" description="Helical" evidence="1">
    <location>
        <begin position="201"/>
        <end position="222"/>
    </location>
</feature>
<evidence type="ECO:0000313" key="2">
    <source>
        <dbReference type="EMBL" id="QJQ32546.1"/>
    </source>
</evidence>
<keyword evidence="1" id="KW-1133">Transmembrane helix</keyword>
<dbReference type="Proteomes" id="UP000503018">
    <property type="component" value="Chromosome"/>
</dbReference>
<keyword evidence="1" id="KW-0812">Transmembrane</keyword>